<comment type="subcellular location">
    <subcellularLocation>
        <location evidence="1 10">Cell inner membrane</location>
        <topology evidence="1 10">Multi-pass membrane protein</topology>
    </subcellularLocation>
</comment>
<sequence length="420" mass="45155">MSQNSAVKSPSLMGGMMIVAGTAIGAGMFANPTATAGIWYTGAMLVMLYTWYCMCVSGLMIMEVNQHYPAGASFNTLVKDLLGPAWNLFNGFAFVFVVYILLYAYIFVGGSVLQTWLAQAGITDSSVMASTLFMLVFALCVWWSTKAVDRLSTVLIVGMALTFLSTVTGLLSHLDIAVLLNQLPQAVGSEYMPYVWVALPVCLASFGFHMNVPSLMAYYQNDTQKVRISIIGGSLIAFAIYALWQTAVQGVLPRHEFAPVIAAGGDVAVLLQALSAYVSTDGLNETLNAFAFMAIVSSFLGVSLGLFDYMADLFKFGNSATGRLKSAAVTFVPPYIACILFPTGFVTVIGYVGLGAAIWTAVIPALLVFASRRRFPKTSANNSYLLKGGSVLIWFVLAFGIINILAQIFTQLGWLPSFHG</sequence>
<evidence type="ECO:0000256" key="5">
    <source>
        <dbReference type="ARBA" id="ARBA00022519"/>
    </source>
</evidence>
<dbReference type="Pfam" id="PF03222">
    <property type="entry name" value="Trp_Tyr_perm"/>
    <property type="match status" value="1"/>
</dbReference>
<dbReference type="Proteomes" id="UP000832034">
    <property type="component" value="Chromosome"/>
</dbReference>
<dbReference type="Gene3D" id="1.20.1740.10">
    <property type="entry name" value="Amino acid/polyamine transporter I"/>
    <property type="match status" value="1"/>
</dbReference>
<keyword evidence="6 10" id="KW-0812">Transmembrane</keyword>
<organism evidence="11 12">
    <name type="scientific">Vitreoscilla stercoraria</name>
    <dbReference type="NCBI Taxonomy" id="61"/>
    <lineage>
        <taxon>Bacteria</taxon>
        <taxon>Pseudomonadati</taxon>
        <taxon>Pseudomonadota</taxon>
        <taxon>Betaproteobacteria</taxon>
        <taxon>Neisseriales</taxon>
        <taxon>Neisseriaceae</taxon>
        <taxon>Vitreoscilla</taxon>
    </lineage>
</organism>
<feature type="transmembrane region" description="Helical" evidence="10">
    <location>
        <begin position="226"/>
        <end position="244"/>
    </location>
</feature>
<comment type="similarity">
    <text evidence="2 10">Belongs to the amino acid/polyamine transporter 2 family. Mtr/TnaB/TyrP permease subfamily.</text>
</comment>
<keyword evidence="8 10" id="KW-1133">Transmembrane helix</keyword>
<evidence type="ECO:0000313" key="11">
    <source>
        <dbReference type="EMBL" id="UOO93313.1"/>
    </source>
</evidence>
<gene>
    <name evidence="11" type="ORF">LVJ81_04595</name>
</gene>
<reference evidence="11" key="1">
    <citation type="submission" date="2021-12" db="EMBL/GenBank/DDBJ databases">
        <authorList>
            <person name="Veyrier F.J."/>
        </authorList>
    </citation>
    <scope>NUCLEOTIDE SEQUENCE</scope>
    <source>
        <strain evidence="11">SAG 1488-6</strain>
    </source>
</reference>
<evidence type="ECO:0000256" key="3">
    <source>
        <dbReference type="ARBA" id="ARBA00022448"/>
    </source>
</evidence>
<evidence type="ECO:0000256" key="6">
    <source>
        <dbReference type="ARBA" id="ARBA00022692"/>
    </source>
</evidence>
<evidence type="ECO:0000256" key="4">
    <source>
        <dbReference type="ARBA" id="ARBA00022475"/>
    </source>
</evidence>
<dbReference type="InterPro" id="IPR013059">
    <property type="entry name" value="Trp_tyr_transpt"/>
</dbReference>
<evidence type="ECO:0000313" key="12">
    <source>
        <dbReference type="Proteomes" id="UP000832034"/>
    </source>
</evidence>
<feature type="transmembrane region" description="Helical" evidence="10">
    <location>
        <begin position="348"/>
        <end position="370"/>
    </location>
</feature>
<keyword evidence="4 10" id="KW-1003">Cell membrane</keyword>
<feature type="transmembrane region" description="Helical" evidence="10">
    <location>
        <begin position="151"/>
        <end position="174"/>
    </location>
</feature>
<evidence type="ECO:0000256" key="10">
    <source>
        <dbReference type="RuleBase" id="RU367149"/>
    </source>
</evidence>
<comment type="function">
    <text evidence="10">Involved in transporting aromatic amino acids across the cytoplasmic membrane.</text>
</comment>
<feature type="transmembrane region" description="Helical" evidence="10">
    <location>
        <begin position="85"/>
        <end position="106"/>
    </location>
</feature>
<keyword evidence="3 10" id="KW-0813">Transport</keyword>
<comment type="caution">
    <text evidence="10">Lacks conserved residue(s) required for the propagation of feature annotation.</text>
</comment>
<proteinExistence type="inferred from homology"/>
<feature type="transmembrane region" description="Helical" evidence="10">
    <location>
        <begin position="37"/>
        <end position="64"/>
    </location>
</feature>
<feature type="transmembrane region" description="Helical" evidence="10">
    <location>
        <begin position="12"/>
        <end position="31"/>
    </location>
</feature>
<keyword evidence="7 10" id="KW-0029">Amino-acid transport</keyword>
<protein>
    <recommendedName>
        <fullName evidence="10">Aromatic amino acid permease</fullName>
    </recommendedName>
</protein>
<dbReference type="PANTHER" id="PTHR46997:SF1">
    <property type="entry name" value="LOW AFFINITY TRYPTOPHAN PERMEASE-RELATED"/>
    <property type="match status" value="1"/>
</dbReference>
<feature type="transmembrane region" description="Helical" evidence="10">
    <location>
        <begin position="194"/>
        <end position="219"/>
    </location>
</feature>
<dbReference type="EMBL" id="CP091512">
    <property type="protein sequence ID" value="UOO93313.1"/>
    <property type="molecule type" value="Genomic_DNA"/>
</dbReference>
<feature type="transmembrane region" description="Helical" evidence="10">
    <location>
        <begin position="391"/>
        <end position="414"/>
    </location>
</feature>
<dbReference type="PRINTS" id="PR00166">
    <property type="entry name" value="AROAAPRMEASE"/>
</dbReference>
<keyword evidence="12" id="KW-1185">Reference proteome</keyword>
<evidence type="ECO:0000256" key="9">
    <source>
        <dbReference type="ARBA" id="ARBA00023136"/>
    </source>
</evidence>
<dbReference type="PANTHER" id="PTHR46997">
    <property type="entry name" value="LOW AFFINITY TRYPTOPHAN PERMEASE-RELATED"/>
    <property type="match status" value="1"/>
</dbReference>
<evidence type="ECO:0000256" key="7">
    <source>
        <dbReference type="ARBA" id="ARBA00022970"/>
    </source>
</evidence>
<name>A0ABY4ED83_VITST</name>
<dbReference type="RefSeq" id="WP_026353436.1">
    <property type="nucleotide sequence ID" value="NZ_CP091512.1"/>
</dbReference>
<evidence type="ECO:0000256" key="2">
    <source>
        <dbReference type="ARBA" id="ARBA00005452"/>
    </source>
</evidence>
<evidence type="ECO:0000256" key="1">
    <source>
        <dbReference type="ARBA" id="ARBA00004429"/>
    </source>
</evidence>
<dbReference type="InterPro" id="IPR018227">
    <property type="entry name" value="Amino_acid_transport_2"/>
</dbReference>
<reference evidence="11" key="2">
    <citation type="journal article" date="2022" name="Res Sq">
        <title>Evolution of multicellular longitudinally dividing oral cavity symbionts (Neisseriaceae).</title>
        <authorList>
            <person name="Nyongesa S."/>
            <person name="Weber P."/>
            <person name="Bernet E."/>
            <person name="Pullido F."/>
            <person name="Nieckarz M."/>
            <person name="Delaby M."/>
            <person name="Nieves C."/>
            <person name="Viehboeck T."/>
            <person name="Krause N."/>
            <person name="Rivera-Millot A."/>
            <person name="Nakamura A."/>
            <person name="Vischer N."/>
            <person name="VanNieuwenhze M."/>
            <person name="Brun Y."/>
            <person name="Cava F."/>
            <person name="Bulgheresi S."/>
            <person name="Veyrier F."/>
        </authorList>
    </citation>
    <scope>NUCLEOTIDE SEQUENCE</scope>
    <source>
        <strain evidence="11">SAG 1488-6</strain>
    </source>
</reference>
<keyword evidence="9 10" id="KW-0472">Membrane</keyword>
<feature type="transmembrane region" description="Helical" evidence="10">
    <location>
        <begin position="126"/>
        <end position="144"/>
    </location>
</feature>
<evidence type="ECO:0000256" key="8">
    <source>
        <dbReference type="ARBA" id="ARBA00022989"/>
    </source>
</evidence>
<accession>A0ABY4ED83</accession>
<dbReference type="NCBIfam" id="TIGR00837">
    <property type="entry name" value="araaP"/>
    <property type="match status" value="1"/>
</dbReference>
<keyword evidence="5 10" id="KW-0997">Cell inner membrane</keyword>
<feature type="transmembrane region" description="Helical" evidence="10">
    <location>
        <begin position="289"/>
        <end position="311"/>
    </location>
</feature>